<comment type="caution">
    <text evidence="1">The sequence shown here is derived from an EMBL/GenBank/DDBJ whole genome shotgun (WGS) entry which is preliminary data.</text>
</comment>
<name>A0ABU6R671_9FABA</name>
<keyword evidence="2" id="KW-1185">Reference proteome</keyword>
<evidence type="ECO:0000313" key="2">
    <source>
        <dbReference type="Proteomes" id="UP001341840"/>
    </source>
</evidence>
<reference evidence="1 2" key="1">
    <citation type="journal article" date="2023" name="Plants (Basel)">
        <title>Bridging the Gap: Combining Genomics and Transcriptomics Approaches to Understand Stylosanthes scabra, an Orphan Legume from the Brazilian Caatinga.</title>
        <authorList>
            <person name="Ferreira-Neto J.R.C."/>
            <person name="da Silva M.D."/>
            <person name="Binneck E."/>
            <person name="de Melo N.F."/>
            <person name="da Silva R.H."/>
            <person name="de Melo A.L.T.M."/>
            <person name="Pandolfi V."/>
            <person name="Bustamante F.O."/>
            <person name="Brasileiro-Vidal A.C."/>
            <person name="Benko-Iseppon A.M."/>
        </authorList>
    </citation>
    <scope>NUCLEOTIDE SEQUENCE [LARGE SCALE GENOMIC DNA]</scope>
    <source>
        <tissue evidence="1">Leaves</tissue>
    </source>
</reference>
<evidence type="ECO:0000313" key="1">
    <source>
        <dbReference type="EMBL" id="MED6119426.1"/>
    </source>
</evidence>
<organism evidence="1 2">
    <name type="scientific">Stylosanthes scabra</name>
    <dbReference type="NCBI Taxonomy" id="79078"/>
    <lineage>
        <taxon>Eukaryota</taxon>
        <taxon>Viridiplantae</taxon>
        <taxon>Streptophyta</taxon>
        <taxon>Embryophyta</taxon>
        <taxon>Tracheophyta</taxon>
        <taxon>Spermatophyta</taxon>
        <taxon>Magnoliopsida</taxon>
        <taxon>eudicotyledons</taxon>
        <taxon>Gunneridae</taxon>
        <taxon>Pentapetalae</taxon>
        <taxon>rosids</taxon>
        <taxon>fabids</taxon>
        <taxon>Fabales</taxon>
        <taxon>Fabaceae</taxon>
        <taxon>Papilionoideae</taxon>
        <taxon>50 kb inversion clade</taxon>
        <taxon>dalbergioids sensu lato</taxon>
        <taxon>Dalbergieae</taxon>
        <taxon>Pterocarpus clade</taxon>
        <taxon>Stylosanthes</taxon>
    </lineage>
</organism>
<protein>
    <submittedName>
        <fullName evidence="1">Uncharacterized protein</fullName>
    </submittedName>
</protein>
<accession>A0ABU6R671</accession>
<gene>
    <name evidence="1" type="ORF">PIB30_011791</name>
</gene>
<dbReference type="Proteomes" id="UP001341840">
    <property type="component" value="Unassembled WGS sequence"/>
</dbReference>
<proteinExistence type="predicted"/>
<sequence>MNRPNTFGPRVREAIRVRVTLTHLFTHSSNTETEQILMLSHASPPKSHGGFEGVCKDVEDSLSLLLNLSNRGAGKAFVRISATCSVVGIWDRVIGKVHSGEVVTEDGRGLAAGVSEFEEKVHHPLDLGKSGCNGAILRLGRATTHGGLLGALPRYKV</sequence>
<dbReference type="EMBL" id="JASCZI010030237">
    <property type="protein sequence ID" value="MED6119426.1"/>
    <property type="molecule type" value="Genomic_DNA"/>
</dbReference>